<reference evidence="2" key="1">
    <citation type="journal article" date="2021" name="Elife">
        <title>Highly contiguous assemblies of 101 drosophilid genomes.</title>
        <authorList>
            <person name="Kim B.Y."/>
            <person name="Wang J.R."/>
            <person name="Miller D.E."/>
            <person name="Barmina O."/>
            <person name="Delaney E."/>
            <person name="Thompson A."/>
            <person name="Comeault A.A."/>
            <person name="Peede D."/>
            <person name="D'Agostino E.R."/>
            <person name="Pelaez J."/>
            <person name="Aguilar J.M."/>
            <person name="Haji D."/>
            <person name="Matsunaga T."/>
            <person name="Armstrong E.E."/>
            <person name="Zych M."/>
            <person name="Ogawa Y."/>
            <person name="Stamenkovic-Radak M."/>
            <person name="Jelic M."/>
            <person name="Veselinovic M.S."/>
            <person name="Tanaskovic M."/>
            <person name="Eric P."/>
            <person name="Gao J.J."/>
            <person name="Katoh T.K."/>
            <person name="Toda M.J."/>
            <person name="Watabe H."/>
            <person name="Watada M."/>
            <person name="Davis J.S."/>
            <person name="Moyle L.C."/>
            <person name="Manoli G."/>
            <person name="Bertolini E."/>
            <person name="Kostal V."/>
            <person name="Hawley R.S."/>
            <person name="Takahashi A."/>
            <person name="Jones C.D."/>
            <person name="Price D.K."/>
            <person name="Whiteman N."/>
            <person name="Kopp A."/>
            <person name="Matute D.R."/>
            <person name="Petrov D.A."/>
        </authorList>
    </citation>
    <scope>NUCLEOTIDE SEQUENCE [LARGE SCALE GENOMIC DNA]</scope>
</reference>
<dbReference type="Proteomes" id="UP001652680">
    <property type="component" value="Unassembled WGS sequence"/>
</dbReference>
<reference evidence="1" key="3">
    <citation type="submission" date="2025-05" db="UniProtKB">
        <authorList>
            <consortium name="EnsemblMetazoa"/>
        </authorList>
    </citation>
    <scope>IDENTIFICATION</scope>
</reference>
<name>A0A6P4EFN0_DRORH</name>
<sequence>MEDTKATESECPIMDTQKILVEIDIPDMVQLLPTFDGDQYTLSDFIGSVEDMVINVVKNIYKTDCPVFILRAIRRKIVGEANRVLIRERTKLNWEEIKKALIDNFADPRNMDTLMDDLREIPSFGLKIYHLYVEISKIRCACFDLLERQEEDLVFRKTQECVFEKRFLHAFISGLRGPLKLSVLRKDPKNIWEANKIAMQLIDDFHWARKQKVNHNKRRIYTNKLFFNSNRGRQNGNNMPEGPK</sequence>
<dbReference type="OrthoDB" id="7968525at2759"/>
<keyword evidence="2" id="KW-1185">Reference proteome</keyword>
<evidence type="ECO:0000313" key="1">
    <source>
        <dbReference type="EnsemblMetazoa" id="XP_016976955.1"/>
    </source>
</evidence>
<evidence type="ECO:0000313" key="3">
    <source>
        <dbReference type="RefSeq" id="XP_016976955.1"/>
    </source>
</evidence>
<dbReference type="EnsemblMetazoa" id="XM_017121466.2">
    <property type="protein sequence ID" value="XP_016976955.1"/>
    <property type="gene ID" value="LOC108042955"/>
</dbReference>
<dbReference type="AlphaFoldDB" id="A0A6P4EFN0"/>
<reference evidence="3" key="2">
    <citation type="submission" date="2025-04" db="UniProtKB">
        <authorList>
            <consortium name="RefSeq"/>
        </authorList>
    </citation>
    <scope>IDENTIFICATION</scope>
</reference>
<evidence type="ECO:0000313" key="2">
    <source>
        <dbReference type="Proteomes" id="UP001652680"/>
    </source>
</evidence>
<proteinExistence type="predicted"/>
<gene>
    <name evidence="3" type="primary">LOC108042955</name>
    <name evidence="1" type="synonym">108042955</name>
</gene>
<protein>
    <submittedName>
        <fullName evidence="3">Uncharacterized protein LOC108042955</fullName>
    </submittedName>
</protein>
<dbReference type="GeneID" id="108042955"/>
<accession>A0A6P4EFN0</accession>
<organism evidence="3">
    <name type="scientific">Drosophila rhopaloa</name>
    <name type="common">Fruit fly</name>
    <dbReference type="NCBI Taxonomy" id="1041015"/>
    <lineage>
        <taxon>Eukaryota</taxon>
        <taxon>Metazoa</taxon>
        <taxon>Ecdysozoa</taxon>
        <taxon>Arthropoda</taxon>
        <taxon>Hexapoda</taxon>
        <taxon>Insecta</taxon>
        <taxon>Pterygota</taxon>
        <taxon>Neoptera</taxon>
        <taxon>Endopterygota</taxon>
        <taxon>Diptera</taxon>
        <taxon>Brachycera</taxon>
        <taxon>Muscomorpha</taxon>
        <taxon>Ephydroidea</taxon>
        <taxon>Drosophilidae</taxon>
        <taxon>Drosophila</taxon>
        <taxon>Sophophora</taxon>
    </lineage>
</organism>
<dbReference type="RefSeq" id="XP_016976955.1">
    <property type="nucleotide sequence ID" value="XM_017121466.1"/>
</dbReference>